<accession>A0ABS3CJY9</accession>
<keyword evidence="4" id="KW-1185">Reference proteome</keyword>
<proteinExistence type="predicted"/>
<dbReference type="RefSeq" id="WP_206588075.1">
    <property type="nucleotide sequence ID" value="NZ_JAFKCU010000005.1"/>
</dbReference>
<feature type="chain" id="PRO_5045598992" evidence="1">
    <location>
        <begin position="25"/>
        <end position="254"/>
    </location>
</feature>
<reference evidence="3 4" key="1">
    <citation type="submission" date="2021-03" db="EMBL/GenBank/DDBJ databases">
        <title>novel species isolated from a fishpond in China.</title>
        <authorList>
            <person name="Lu H."/>
            <person name="Cai Z."/>
        </authorList>
    </citation>
    <scope>NUCLEOTIDE SEQUENCE [LARGE SCALE GENOMIC DNA]</scope>
    <source>
        <strain evidence="3 4">YJ13C</strain>
    </source>
</reference>
<organism evidence="3 4">
    <name type="scientific">Algoriphagus pacificus</name>
    <dbReference type="NCBI Taxonomy" id="2811234"/>
    <lineage>
        <taxon>Bacteria</taxon>
        <taxon>Pseudomonadati</taxon>
        <taxon>Bacteroidota</taxon>
        <taxon>Cytophagia</taxon>
        <taxon>Cytophagales</taxon>
        <taxon>Cyclobacteriaceae</taxon>
        <taxon>Algoriphagus</taxon>
    </lineage>
</organism>
<protein>
    <submittedName>
        <fullName evidence="3">Energy transducer TonB</fullName>
    </submittedName>
</protein>
<dbReference type="Gene3D" id="3.30.1150.10">
    <property type="match status" value="1"/>
</dbReference>
<dbReference type="Pfam" id="PF03544">
    <property type="entry name" value="TonB_C"/>
    <property type="match status" value="1"/>
</dbReference>
<evidence type="ECO:0000313" key="4">
    <source>
        <dbReference type="Proteomes" id="UP000664480"/>
    </source>
</evidence>
<name>A0ABS3CJY9_9BACT</name>
<evidence type="ECO:0000256" key="1">
    <source>
        <dbReference type="SAM" id="SignalP"/>
    </source>
</evidence>
<evidence type="ECO:0000313" key="3">
    <source>
        <dbReference type="EMBL" id="MBN7817402.1"/>
    </source>
</evidence>
<feature type="signal peptide" evidence="1">
    <location>
        <begin position="1"/>
        <end position="24"/>
    </location>
</feature>
<dbReference type="SUPFAM" id="SSF74653">
    <property type="entry name" value="TolA/TonB C-terminal domain"/>
    <property type="match status" value="1"/>
</dbReference>
<evidence type="ECO:0000259" key="2">
    <source>
        <dbReference type="Pfam" id="PF03544"/>
    </source>
</evidence>
<keyword evidence="1" id="KW-0732">Signal</keyword>
<sequence>MKKILVTFIVLIFFAKVNSFNALAQDFEITPLNEHFYQVLGDDQTRTVYNQLKNYNQDGSTFIQITDLQNRVVKTIQTAINPQKGYLEEVTEVFDQNGDLVMRKEENKENTRVLTFYYENGVQVGHVVYRGNNDYEIWRMSGNNRYKSKRNDFQPNLFPDDKAWRKFLLNELRFLSEAQKQGHEGTVILAFLIDKNGQRVKTEVANPDDLPELLTNEALRVGELFRGNYTPAINYNGETVEAWLYLPVGFYFYR</sequence>
<dbReference type="Proteomes" id="UP000664480">
    <property type="component" value="Unassembled WGS sequence"/>
</dbReference>
<comment type="caution">
    <text evidence="3">The sequence shown here is derived from an EMBL/GenBank/DDBJ whole genome shotgun (WGS) entry which is preliminary data.</text>
</comment>
<dbReference type="EMBL" id="JAFKCU010000005">
    <property type="protein sequence ID" value="MBN7817402.1"/>
    <property type="molecule type" value="Genomic_DNA"/>
</dbReference>
<feature type="domain" description="TonB C-terminal" evidence="2">
    <location>
        <begin position="176"/>
        <end position="250"/>
    </location>
</feature>
<dbReference type="InterPro" id="IPR037682">
    <property type="entry name" value="TonB_C"/>
</dbReference>
<gene>
    <name evidence="3" type="ORF">J0A69_18320</name>
</gene>